<evidence type="ECO:0000256" key="1">
    <source>
        <dbReference type="SAM" id="MobiDB-lite"/>
    </source>
</evidence>
<comment type="caution">
    <text evidence="2">The sequence shown here is derived from an EMBL/GenBank/DDBJ whole genome shotgun (WGS) entry which is preliminary data.</text>
</comment>
<proteinExistence type="predicted"/>
<evidence type="ECO:0000313" key="2">
    <source>
        <dbReference type="EMBL" id="KAJ8483370.1"/>
    </source>
</evidence>
<reference evidence="2" key="1">
    <citation type="submission" date="2022-11" db="EMBL/GenBank/DDBJ databases">
        <title>Genome Sequence of Cubamyces cubensis.</title>
        <authorList>
            <person name="Buettner E."/>
        </authorList>
    </citation>
    <scope>NUCLEOTIDE SEQUENCE</scope>
    <source>
        <strain evidence="2">MPL-01</strain>
    </source>
</reference>
<accession>A0AAD7TXQ0</accession>
<evidence type="ECO:0000313" key="3">
    <source>
        <dbReference type="Proteomes" id="UP001215151"/>
    </source>
</evidence>
<organism evidence="2 3">
    <name type="scientific">Trametes cubensis</name>
    <dbReference type="NCBI Taxonomy" id="1111947"/>
    <lineage>
        <taxon>Eukaryota</taxon>
        <taxon>Fungi</taxon>
        <taxon>Dikarya</taxon>
        <taxon>Basidiomycota</taxon>
        <taxon>Agaricomycotina</taxon>
        <taxon>Agaricomycetes</taxon>
        <taxon>Polyporales</taxon>
        <taxon>Polyporaceae</taxon>
        <taxon>Trametes</taxon>
    </lineage>
</organism>
<dbReference type="AlphaFoldDB" id="A0AAD7TXQ0"/>
<sequence>MPVREFMLPPLDIHIARPISPGGCPSAGDVDMASPTFWASLPDRPRTSESRRPSFSASNAPDTIPPSAWRIQPGQYIAFSIDKEAAAAAAGYVDGSKEKNAILQYPAGRYIGLVVGSYVQRADDDSRWLEELVVMYVARAPPAVPGAEACYVPIAPFQVEDGGSRGPPLRTKTLFPWKDRAQWTTFGTRLQIQTLHESKLSFDMDDDEFARFELRLTTDHDAMEQKLKGADEATKETVEKLRPASEPLPAIVWRDIRGEHGEDPTEFVTQIYALDE</sequence>
<keyword evidence="3" id="KW-1185">Reference proteome</keyword>
<dbReference type="Proteomes" id="UP001215151">
    <property type="component" value="Unassembled WGS sequence"/>
</dbReference>
<feature type="compositionally biased region" description="Basic and acidic residues" evidence="1">
    <location>
        <begin position="43"/>
        <end position="52"/>
    </location>
</feature>
<dbReference type="EMBL" id="JAPEVG010000095">
    <property type="protein sequence ID" value="KAJ8483370.1"/>
    <property type="molecule type" value="Genomic_DNA"/>
</dbReference>
<name>A0AAD7TXQ0_9APHY</name>
<protein>
    <submittedName>
        <fullName evidence="2">Uncharacterized protein</fullName>
    </submittedName>
</protein>
<feature type="region of interest" description="Disordered" evidence="1">
    <location>
        <begin position="38"/>
        <end position="66"/>
    </location>
</feature>
<gene>
    <name evidence="2" type="ORF">ONZ51_g4749</name>
</gene>